<dbReference type="AlphaFoldDB" id="A0A9P7RLS5"/>
<reference evidence="1" key="1">
    <citation type="submission" date="2021-05" db="EMBL/GenBank/DDBJ databases">
        <title>Comparative genomics of three Colletotrichum scovillei strains and genetic complementation revealed genes involved fungal growth and virulence on chili pepper.</title>
        <authorList>
            <person name="Hsieh D.-K."/>
            <person name="Chuang S.-C."/>
            <person name="Chen C.-Y."/>
            <person name="Chao Y.-T."/>
            <person name="Lu M.-Y.J."/>
            <person name="Lee M.-H."/>
            <person name="Shih M.-C."/>
        </authorList>
    </citation>
    <scope>NUCLEOTIDE SEQUENCE</scope>
    <source>
        <strain evidence="1">Coll-153</strain>
    </source>
</reference>
<sequence length="62" mass="7040">MRCAGIFAATTMENFIAQRDSISRWTARRPLFIALAKAEGRLWSILNAPEMLLIAFRRTGVE</sequence>
<evidence type="ECO:0000313" key="1">
    <source>
        <dbReference type="EMBL" id="KAG7059540.1"/>
    </source>
</evidence>
<comment type="caution">
    <text evidence="1">The sequence shown here is derived from an EMBL/GenBank/DDBJ whole genome shotgun (WGS) entry which is preliminary data.</text>
</comment>
<keyword evidence="2" id="KW-1185">Reference proteome</keyword>
<gene>
    <name evidence="1" type="ORF">JMJ77_006901</name>
</gene>
<protein>
    <submittedName>
        <fullName evidence="1">Uncharacterized protein</fullName>
    </submittedName>
</protein>
<dbReference type="Proteomes" id="UP000699042">
    <property type="component" value="Unassembled WGS sequence"/>
</dbReference>
<name>A0A9P7RLS5_9PEZI</name>
<accession>A0A9P7RLS5</accession>
<dbReference type="EMBL" id="JAESDN010000001">
    <property type="protein sequence ID" value="KAG7059540.1"/>
    <property type="molecule type" value="Genomic_DNA"/>
</dbReference>
<proteinExistence type="predicted"/>
<organism evidence="1 2">
    <name type="scientific">Colletotrichum scovillei</name>
    <dbReference type="NCBI Taxonomy" id="1209932"/>
    <lineage>
        <taxon>Eukaryota</taxon>
        <taxon>Fungi</taxon>
        <taxon>Dikarya</taxon>
        <taxon>Ascomycota</taxon>
        <taxon>Pezizomycotina</taxon>
        <taxon>Sordariomycetes</taxon>
        <taxon>Hypocreomycetidae</taxon>
        <taxon>Glomerellales</taxon>
        <taxon>Glomerellaceae</taxon>
        <taxon>Colletotrichum</taxon>
        <taxon>Colletotrichum acutatum species complex</taxon>
    </lineage>
</organism>
<evidence type="ECO:0000313" key="2">
    <source>
        <dbReference type="Proteomes" id="UP000699042"/>
    </source>
</evidence>